<dbReference type="RefSeq" id="WP_283827290.1">
    <property type="nucleotide sequence ID" value="NZ_JASDDP010000019.1"/>
</dbReference>
<dbReference type="EMBL" id="JASDDP010000019">
    <property type="protein sequence ID" value="MDJ1645871.1"/>
    <property type="molecule type" value="Genomic_DNA"/>
</dbReference>
<comment type="caution">
    <text evidence="5">The sequence shown here is derived from an EMBL/GenBank/DDBJ whole genome shotgun (WGS) entry which is preliminary data.</text>
</comment>
<evidence type="ECO:0000256" key="4">
    <source>
        <dbReference type="ARBA" id="ARBA00023172"/>
    </source>
</evidence>
<keyword evidence="3" id="KW-0175">Coiled coil</keyword>
<evidence type="ECO:0000256" key="2">
    <source>
        <dbReference type="ARBA" id="ARBA00009840"/>
    </source>
</evidence>
<comment type="function">
    <text evidence="1">Involved in DNA recombination.</text>
</comment>
<comment type="similarity">
    <text evidence="2">Belongs to the RmuC family.</text>
</comment>
<gene>
    <name evidence="5" type="primary">rmuC</name>
    <name evidence="5" type="ORF">QLQ80_02065</name>
</gene>
<protein>
    <submittedName>
        <fullName evidence="5">DNA recombination protein RmuC</fullName>
    </submittedName>
</protein>
<keyword evidence="6" id="KW-1185">Reference proteome</keyword>
<dbReference type="Proteomes" id="UP001224428">
    <property type="component" value="Unassembled WGS sequence"/>
</dbReference>
<reference evidence="5" key="1">
    <citation type="submission" date="2023-05" db="EMBL/GenBank/DDBJ databases">
        <title>Mycoplasma phocimorsus sp. nov., isolated from Scandinavian patients with seal finger or septic arthritis after contact with seals.</title>
        <authorList>
            <person name="Skafte-Holm A."/>
            <person name="Pedersen T.R."/>
            <person name="Froelund M."/>
            <person name="Stegger M."/>
            <person name="Qvortrup K."/>
            <person name="Michaels D.L."/>
            <person name="Brown D.R."/>
            <person name="Jensen J.S."/>
        </authorList>
    </citation>
    <scope>NUCLEOTIDE SEQUENCE</scope>
    <source>
        <strain evidence="5">M5725</strain>
    </source>
</reference>
<dbReference type="InterPro" id="IPR003798">
    <property type="entry name" value="DNA_recombination_RmuC"/>
</dbReference>
<dbReference type="AlphaFoldDB" id="A0AAJ1PS74"/>
<evidence type="ECO:0000256" key="3">
    <source>
        <dbReference type="ARBA" id="ARBA00023054"/>
    </source>
</evidence>
<accession>A0AAJ1PS74</accession>
<sequence length="312" mass="36151">MIWKKNNNLQLAKIKEEMDAHFESKLSKQLQEHFTSINQSMNDLTNNLQKVETVDKSLEKLNRTFNDPKVRGIFGEISLQKILTNNLSNENVLWKSQVNLSKLKNEHEVEIKNEIVDFVVEVISKKNEKQFLPIDSKFPIEAYNKIFEANSKEELKKLKKQFKTAIKSQAESISKKYLKQGITTDYAIMFLPSDSIYAQAVEDGEFNFELQNKYKVFLAGPSTITFFINHILLQWKNFETNKHIGNIQELLDNIQKKFANIKKYLDNSKNKAQKIIDDLTTANNLTDTITKISNKINPSVTKALTVIEKEEE</sequence>
<dbReference type="PANTHER" id="PTHR30563">
    <property type="entry name" value="DNA RECOMBINATION PROTEIN RMUC"/>
    <property type="match status" value="1"/>
</dbReference>
<dbReference type="Pfam" id="PF02646">
    <property type="entry name" value="RmuC"/>
    <property type="match status" value="1"/>
</dbReference>
<proteinExistence type="inferred from homology"/>
<evidence type="ECO:0000313" key="6">
    <source>
        <dbReference type="Proteomes" id="UP001224428"/>
    </source>
</evidence>
<keyword evidence="4" id="KW-0233">DNA recombination</keyword>
<name>A0AAJ1PS74_9MOLU</name>
<organism evidence="5 6">
    <name type="scientific">Mycoplasma phocimorsus</name>
    <dbReference type="NCBI Taxonomy" id="3045839"/>
    <lineage>
        <taxon>Bacteria</taxon>
        <taxon>Bacillati</taxon>
        <taxon>Mycoplasmatota</taxon>
        <taxon>Mollicutes</taxon>
        <taxon>Mycoplasmataceae</taxon>
        <taxon>Mycoplasma</taxon>
    </lineage>
</organism>
<evidence type="ECO:0000256" key="1">
    <source>
        <dbReference type="ARBA" id="ARBA00003416"/>
    </source>
</evidence>
<dbReference type="PANTHER" id="PTHR30563:SF0">
    <property type="entry name" value="DNA RECOMBINATION PROTEIN RMUC"/>
    <property type="match status" value="1"/>
</dbReference>
<evidence type="ECO:0000313" key="5">
    <source>
        <dbReference type="EMBL" id="MDJ1645871.1"/>
    </source>
</evidence>
<dbReference type="GO" id="GO:0006310">
    <property type="term" value="P:DNA recombination"/>
    <property type="evidence" value="ECO:0007669"/>
    <property type="project" value="UniProtKB-KW"/>
</dbReference>